<proteinExistence type="predicted"/>
<gene>
    <name evidence="11" type="ORF">BZG01_07975</name>
</gene>
<keyword evidence="8" id="KW-0764">Sulfate transport</keyword>
<dbReference type="GO" id="GO:0009675">
    <property type="term" value="F:high-affinity sulfate:proton symporter activity"/>
    <property type="evidence" value="ECO:0007669"/>
    <property type="project" value="TreeGrafter"/>
</dbReference>
<dbReference type="PANTHER" id="PTHR37468:SF1">
    <property type="entry name" value="SULFATE TRANSPORTER CYSZ"/>
    <property type="match status" value="1"/>
</dbReference>
<keyword evidence="2" id="KW-0813">Transport</keyword>
<evidence type="ECO:0000256" key="4">
    <source>
        <dbReference type="ARBA" id="ARBA00022519"/>
    </source>
</evidence>
<evidence type="ECO:0000256" key="2">
    <source>
        <dbReference type="ARBA" id="ARBA00022448"/>
    </source>
</evidence>
<organism evidence="11 12">
    <name type="scientific">Labilibaculum manganireducens</name>
    <dbReference type="NCBI Taxonomy" id="1940525"/>
    <lineage>
        <taxon>Bacteria</taxon>
        <taxon>Pseudomonadati</taxon>
        <taxon>Bacteroidota</taxon>
        <taxon>Bacteroidia</taxon>
        <taxon>Marinilabiliales</taxon>
        <taxon>Marinifilaceae</taxon>
        <taxon>Labilibaculum</taxon>
    </lineage>
</organism>
<evidence type="ECO:0000256" key="10">
    <source>
        <dbReference type="SAM" id="Phobius"/>
    </source>
</evidence>
<dbReference type="InterPro" id="IPR059112">
    <property type="entry name" value="CysZ/EI24"/>
</dbReference>
<evidence type="ECO:0000256" key="3">
    <source>
        <dbReference type="ARBA" id="ARBA00022475"/>
    </source>
</evidence>
<name>A0A2N3IAI8_9BACT</name>
<dbReference type="EMBL" id="MVDE01000009">
    <property type="protein sequence ID" value="PKQ67317.1"/>
    <property type="molecule type" value="Genomic_DNA"/>
</dbReference>
<dbReference type="GO" id="GO:0019344">
    <property type="term" value="P:cysteine biosynthetic process"/>
    <property type="evidence" value="ECO:0007669"/>
    <property type="project" value="TreeGrafter"/>
</dbReference>
<feature type="transmembrane region" description="Helical" evidence="10">
    <location>
        <begin position="213"/>
        <end position="230"/>
    </location>
</feature>
<feature type="transmembrane region" description="Helical" evidence="10">
    <location>
        <begin position="26"/>
        <end position="45"/>
    </location>
</feature>
<comment type="caution">
    <text evidence="11">The sequence shown here is derived from an EMBL/GenBank/DDBJ whole genome shotgun (WGS) entry which is preliminary data.</text>
</comment>
<evidence type="ECO:0000313" key="12">
    <source>
        <dbReference type="Proteomes" id="UP000233618"/>
    </source>
</evidence>
<dbReference type="Proteomes" id="UP000233618">
    <property type="component" value="Unassembled WGS sequence"/>
</dbReference>
<protein>
    <recommendedName>
        <fullName evidence="13">Cysteine biosynthesis protein CysZ</fullName>
    </recommendedName>
</protein>
<accession>A0A2N3IAI8</accession>
<dbReference type="InterPro" id="IPR050480">
    <property type="entry name" value="CysZ-like"/>
</dbReference>
<evidence type="ECO:0008006" key="13">
    <source>
        <dbReference type="Google" id="ProtNLM"/>
    </source>
</evidence>
<dbReference type="RefSeq" id="WP_101309303.1">
    <property type="nucleotide sequence ID" value="NZ_MVDE01000009.1"/>
</dbReference>
<evidence type="ECO:0000256" key="1">
    <source>
        <dbReference type="ARBA" id="ARBA00004141"/>
    </source>
</evidence>
<keyword evidence="5" id="KW-0028">Amino-acid biosynthesis</keyword>
<reference evidence="11 12" key="1">
    <citation type="journal article" date="2017" name="Front. Microbiol.">
        <title>Labilibaculum manganireducens gen. nov., sp. nov. and Labilibaculum filiforme sp. nov., Novel Bacteroidetes Isolated from Subsurface Sediments of the Baltic Sea.</title>
        <authorList>
            <person name="Vandieken V."/>
            <person name="Marshall I.P."/>
            <person name="Niemann H."/>
            <person name="Engelen B."/>
            <person name="Cypionka H."/>
        </authorList>
    </citation>
    <scope>NUCLEOTIDE SEQUENCE [LARGE SCALE GENOMIC DNA]</scope>
    <source>
        <strain evidence="11 12">59.10-2M</strain>
    </source>
</reference>
<dbReference type="GO" id="GO:0005886">
    <property type="term" value="C:plasma membrane"/>
    <property type="evidence" value="ECO:0007669"/>
    <property type="project" value="TreeGrafter"/>
</dbReference>
<dbReference type="Pfam" id="PF07264">
    <property type="entry name" value="EI24"/>
    <property type="match status" value="1"/>
</dbReference>
<evidence type="ECO:0000256" key="8">
    <source>
        <dbReference type="ARBA" id="ARBA00023032"/>
    </source>
</evidence>
<evidence type="ECO:0000256" key="6">
    <source>
        <dbReference type="ARBA" id="ARBA00022692"/>
    </source>
</evidence>
<keyword evidence="7 10" id="KW-1133">Transmembrane helix</keyword>
<keyword evidence="6 10" id="KW-0812">Transmembrane</keyword>
<feature type="transmembrane region" description="Helical" evidence="10">
    <location>
        <begin position="236"/>
        <end position="255"/>
    </location>
</feature>
<keyword evidence="3" id="KW-1003">Cell membrane</keyword>
<sequence>MKFIKDFSFGLRTYTEAIQYIFRKRLAWFFIFPILLNIILFWVGWDYIGDLAQQSQTCLEGWLDLKNAEFWGSGFLKATLGGFIWVIFKLLFFLIFAYFGGYIILIIMSPVFSYLSERTEKIKTGNDYPFEIKQFLKDIVRGVFIAVRNLLIELALTILMFILSFIPIIGWIAAIFLFFISAYFYGFSFLDYAIERKKMSITQSVLFMRENKGIVIANGFIFSLCLIVPFCGVSFSSFAAIISVVAGTLAVNEIWDDDKYLNRKSNKI</sequence>
<keyword evidence="12" id="KW-1185">Reference proteome</keyword>
<evidence type="ECO:0000313" key="11">
    <source>
        <dbReference type="EMBL" id="PKQ67317.1"/>
    </source>
</evidence>
<dbReference type="GO" id="GO:0000103">
    <property type="term" value="P:sulfate assimilation"/>
    <property type="evidence" value="ECO:0007669"/>
    <property type="project" value="TreeGrafter"/>
</dbReference>
<comment type="subcellular location">
    <subcellularLocation>
        <location evidence="1">Membrane</location>
        <topology evidence="1">Multi-pass membrane protein</topology>
    </subcellularLocation>
</comment>
<feature type="transmembrane region" description="Helical" evidence="10">
    <location>
        <begin position="83"/>
        <end position="108"/>
    </location>
</feature>
<dbReference type="AlphaFoldDB" id="A0A2N3IAI8"/>
<keyword evidence="9 10" id="KW-0472">Membrane</keyword>
<dbReference type="PANTHER" id="PTHR37468">
    <property type="entry name" value="SULFATE TRANSPORTER CYSZ"/>
    <property type="match status" value="1"/>
</dbReference>
<evidence type="ECO:0000256" key="5">
    <source>
        <dbReference type="ARBA" id="ARBA00022605"/>
    </source>
</evidence>
<feature type="transmembrane region" description="Helical" evidence="10">
    <location>
        <begin position="143"/>
        <end position="162"/>
    </location>
</feature>
<keyword evidence="4" id="KW-0997">Cell inner membrane</keyword>
<feature type="transmembrane region" description="Helical" evidence="10">
    <location>
        <begin position="168"/>
        <end position="192"/>
    </location>
</feature>
<evidence type="ECO:0000256" key="9">
    <source>
        <dbReference type="ARBA" id="ARBA00023136"/>
    </source>
</evidence>
<evidence type="ECO:0000256" key="7">
    <source>
        <dbReference type="ARBA" id="ARBA00022989"/>
    </source>
</evidence>